<dbReference type="GO" id="GO:0003700">
    <property type="term" value="F:DNA-binding transcription factor activity"/>
    <property type="evidence" value="ECO:0007669"/>
    <property type="project" value="InterPro"/>
</dbReference>
<feature type="coiled-coil region" evidence="4">
    <location>
        <begin position="90"/>
        <end position="117"/>
    </location>
</feature>
<protein>
    <recommendedName>
        <fullName evidence="6">BZIP domain-containing protein</fullName>
    </recommendedName>
</protein>
<evidence type="ECO:0000313" key="8">
    <source>
        <dbReference type="Proteomes" id="UP001153076"/>
    </source>
</evidence>
<dbReference type="InterPro" id="IPR004827">
    <property type="entry name" value="bZIP"/>
</dbReference>
<evidence type="ECO:0000256" key="4">
    <source>
        <dbReference type="SAM" id="Coils"/>
    </source>
</evidence>
<feature type="region of interest" description="Disordered" evidence="5">
    <location>
        <begin position="1"/>
        <end position="28"/>
    </location>
</feature>
<evidence type="ECO:0000256" key="3">
    <source>
        <dbReference type="ARBA" id="ARBA00023242"/>
    </source>
</evidence>
<accession>A0A9Q1GXT1</accession>
<dbReference type="GO" id="GO:0003677">
    <property type="term" value="F:DNA binding"/>
    <property type="evidence" value="ECO:0007669"/>
    <property type="project" value="TreeGrafter"/>
</dbReference>
<dbReference type="Gene3D" id="2.30.110.10">
    <property type="entry name" value="Electron Transport, Fmn-binding Protein, Chain A"/>
    <property type="match status" value="1"/>
</dbReference>
<dbReference type="OrthoDB" id="434253at2759"/>
<dbReference type="PANTHER" id="PTHR46391:SF35">
    <property type="entry name" value="BASIC LEUCINE ZIPPER 34-LIKE ISOFORM X1"/>
    <property type="match status" value="1"/>
</dbReference>
<dbReference type="GO" id="GO:0005634">
    <property type="term" value="C:nucleus"/>
    <property type="evidence" value="ECO:0007669"/>
    <property type="project" value="TreeGrafter"/>
</dbReference>
<evidence type="ECO:0000256" key="5">
    <source>
        <dbReference type="SAM" id="MobiDB-lite"/>
    </source>
</evidence>
<reference evidence="7" key="1">
    <citation type="submission" date="2022-04" db="EMBL/GenBank/DDBJ databases">
        <title>Carnegiea gigantea Genome sequencing and assembly v2.</title>
        <authorList>
            <person name="Copetti D."/>
            <person name="Sanderson M.J."/>
            <person name="Burquez A."/>
            <person name="Wojciechowski M.F."/>
        </authorList>
    </citation>
    <scope>NUCLEOTIDE SEQUENCE</scope>
    <source>
        <strain evidence="7">SGP5-SGP5p</strain>
        <tissue evidence="7">Aerial part</tissue>
    </source>
</reference>
<dbReference type="PANTHER" id="PTHR46391">
    <property type="entry name" value="BASIC LEUCINE ZIPPER 34"/>
    <property type="match status" value="1"/>
</dbReference>
<keyword evidence="1" id="KW-0805">Transcription regulation</keyword>
<keyword evidence="3" id="KW-0539">Nucleus</keyword>
<dbReference type="InterPro" id="IPR046347">
    <property type="entry name" value="bZIP_sf"/>
</dbReference>
<feature type="domain" description="BZIP" evidence="6">
    <location>
        <begin position="42"/>
        <end position="106"/>
    </location>
</feature>
<proteinExistence type="predicted"/>
<dbReference type="Gene3D" id="1.20.5.170">
    <property type="match status" value="1"/>
</dbReference>
<evidence type="ECO:0000256" key="2">
    <source>
        <dbReference type="ARBA" id="ARBA00023163"/>
    </source>
</evidence>
<evidence type="ECO:0000256" key="1">
    <source>
        <dbReference type="ARBA" id="ARBA00023015"/>
    </source>
</evidence>
<gene>
    <name evidence="7" type="ORF">Cgig2_021390</name>
</gene>
<feature type="compositionally biased region" description="Low complexity" evidence="5">
    <location>
        <begin position="10"/>
        <end position="24"/>
    </location>
</feature>
<dbReference type="EMBL" id="JAKOGI010001188">
    <property type="protein sequence ID" value="KAJ8427134.1"/>
    <property type="molecule type" value="Genomic_DNA"/>
</dbReference>
<dbReference type="InterPro" id="IPR012349">
    <property type="entry name" value="Split_barrel_FMN-bd"/>
</dbReference>
<dbReference type="GO" id="GO:0045893">
    <property type="term" value="P:positive regulation of DNA-templated transcription"/>
    <property type="evidence" value="ECO:0007669"/>
    <property type="project" value="TreeGrafter"/>
</dbReference>
<dbReference type="Proteomes" id="UP001153076">
    <property type="component" value="Unassembled WGS sequence"/>
</dbReference>
<evidence type="ECO:0000259" key="6">
    <source>
        <dbReference type="SMART" id="SM00338"/>
    </source>
</evidence>
<keyword evidence="2" id="KW-0804">Transcription</keyword>
<keyword evidence="8" id="KW-1185">Reference proteome</keyword>
<dbReference type="AlphaFoldDB" id="A0A9Q1GXT1"/>
<sequence length="253" mass="28494">MDAPTPNICNSSNTNAKSTNNNDNQEALIPPRNYAAPAASDHMDAKRLRRLLMNREYAQRCHLKKQEYTQELLRASNVEEAKIAMLSLQVSVYKSQKEMLETENAALRQKIQEMEARACIDDCNSNFAAEMGEGEVEVHPDDAAAVAQICWYFTDSWDQFRINGMVDVIDGSNPDPAKLQFSVKACLFSNDSSGKPLPEHEKDKLSNVMQQRDKSWFASSVDYLNVKTNTRKVFECSGSLNGDRCWTSGRINP</sequence>
<comment type="caution">
    <text evidence="7">The sequence shown here is derived from an EMBL/GenBank/DDBJ whole genome shotgun (WGS) entry which is preliminary data.</text>
</comment>
<dbReference type="SMART" id="SM00338">
    <property type="entry name" value="BRLZ"/>
    <property type="match status" value="1"/>
</dbReference>
<organism evidence="7 8">
    <name type="scientific">Carnegiea gigantea</name>
    <dbReference type="NCBI Taxonomy" id="171969"/>
    <lineage>
        <taxon>Eukaryota</taxon>
        <taxon>Viridiplantae</taxon>
        <taxon>Streptophyta</taxon>
        <taxon>Embryophyta</taxon>
        <taxon>Tracheophyta</taxon>
        <taxon>Spermatophyta</taxon>
        <taxon>Magnoliopsida</taxon>
        <taxon>eudicotyledons</taxon>
        <taxon>Gunneridae</taxon>
        <taxon>Pentapetalae</taxon>
        <taxon>Caryophyllales</taxon>
        <taxon>Cactineae</taxon>
        <taxon>Cactaceae</taxon>
        <taxon>Cactoideae</taxon>
        <taxon>Echinocereeae</taxon>
        <taxon>Carnegiea</taxon>
    </lineage>
</organism>
<evidence type="ECO:0000313" key="7">
    <source>
        <dbReference type="EMBL" id="KAJ8427134.1"/>
    </source>
</evidence>
<dbReference type="SUPFAM" id="SSF57959">
    <property type="entry name" value="Leucine zipper domain"/>
    <property type="match status" value="1"/>
</dbReference>
<keyword evidence="4" id="KW-0175">Coiled coil</keyword>
<name>A0A9Q1GXT1_9CARY</name>
<dbReference type="InterPro" id="IPR052483">
    <property type="entry name" value="bZIP_transcription_regulators"/>
</dbReference>